<dbReference type="Proteomes" id="UP001216390">
    <property type="component" value="Chromosome"/>
</dbReference>
<proteinExistence type="predicted"/>
<evidence type="ECO:0000313" key="4">
    <source>
        <dbReference type="EMBL" id="WCO67289.1"/>
    </source>
</evidence>
<protein>
    <submittedName>
        <fullName evidence="4">PQQ-binding-like beta-propeller repeat protein</fullName>
    </submittedName>
</protein>
<dbReference type="PANTHER" id="PTHR34512:SF30">
    <property type="entry name" value="OUTER MEMBRANE PROTEIN ASSEMBLY FACTOR BAMB"/>
    <property type="match status" value="1"/>
</dbReference>
<evidence type="ECO:0000256" key="2">
    <source>
        <dbReference type="SAM" id="SignalP"/>
    </source>
</evidence>
<dbReference type="PANTHER" id="PTHR34512">
    <property type="entry name" value="CELL SURFACE PROTEIN"/>
    <property type="match status" value="1"/>
</dbReference>
<name>A0AAE9YA97_9ACTN</name>
<organism evidence="4 5">
    <name type="scientific">Iamia majanohamensis</name>
    <dbReference type="NCBI Taxonomy" id="467976"/>
    <lineage>
        <taxon>Bacteria</taxon>
        <taxon>Bacillati</taxon>
        <taxon>Actinomycetota</taxon>
        <taxon>Acidimicrobiia</taxon>
        <taxon>Acidimicrobiales</taxon>
        <taxon>Iamiaceae</taxon>
        <taxon>Iamia</taxon>
    </lineage>
</organism>
<reference evidence="4" key="1">
    <citation type="submission" date="2023-01" db="EMBL/GenBank/DDBJ databases">
        <title>The diversity of Class Acidimicrobiia in South China Sea sediment environments and the proposal of Iamia marina sp. nov., a novel species of the genus Iamia.</title>
        <authorList>
            <person name="He Y."/>
            <person name="Tian X."/>
        </authorList>
    </citation>
    <scope>NUCLEOTIDE SEQUENCE</scope>
    <source>
        <strain evidence="4">DSM 19957</strain>
    </source>
</reference>
<feature type="domain" description="Pyrrolo-quinoline quinone repeat" evidence="3">
    <location>
        <begin position="415"/>
        <end position="536"/>
    </location>
</feature>
<dbReference type="InterPro" id="IPR015943">
    <property type="entry name" value="WD40/YVTN_repeat-like_dom_sf"/>
</dbReference>
<dbReference type="Gene3D" id="2.40.10.480">
    <property type="match status" value="2"/>
</dbReference>
<dbReference type="InterPro" id="IPR002372">
    <property type="entry name" value="PQQ_rpt_dom"/>
</dbReference>
<evidence type="ECO:0000256" key="1">
    <source>
        <dbReference type="SAM" id="MobiDB-lite"/>
    </source>
</evidence>
<dbReference type="InterPro" id="IPR011047">
    <property type="entry name" value="Quinoprotein_ADH-like_sf"/>
</dbReference>
<dbReference type="SMART" id="SM00564">
    <property type="entry name" value="PQQ"/>
    <property type="match status" value="2"/>
</dbReference>
<feature type="chain" id="PRO_5042107722" evidence="2">
    <location>
        <begin position="38"/>
        <end position="539"/>
    </location>
</feature>
<dbReference type="EMBL" id="CP116942">
    <property type="protein sequence ID" value="WCO67289.1"/>
    <property type="molecule type" value="Genomic_DNA"/>
</dbReference>
<gene>
    <name evidence="4" type="ORF">PO878_00955</name>
</gene>
<dbReference type="InterPro" id="IPR018391">
    <property type="entry name" value="PQQ_b-propeller_rpt"/>
</dbReference>
<dbReference type="SUPFAM" id="SSF50998">
    <property type="entry name" value="Quinoprotein alcohol dehydrogenase-like"/>
    <property type="match status" value="2"/>
</dbReference>
<keyword evidence="2" id="KW-0732">Signal</keyword>
<sequence length="539" mass="57307">MYANGPRRGMPIRSRTKKRRQQRSLAALLVLCLAAFACVNSSALDQGSSATSTSASSSAEGDQAAADGEVAAGDEAAAATTTTGPLANDSEYDGWVDPASAGNPWTSSVDGLLTFRGNPTRSWYGKGPVPTAPEILWSTPEGGGYCGESSVGGQSKTWCGSGWTGQPSVWDDEGTTWVAFGAYDKNIHFLDAADGSDLLPPFDMGDIIKGSVTRDPDGFPLLYSGSRADFHILATDRDAPESLWSMNAEEVSPTKWNDDWDSSPLVIDDYLFEGGENGQFYVIKLNRAMGDDGLVTVDPEIVFNAPGWDDELLSALAGSGSRQNDVSIENSVTIVGDTLYFTNSGGLVQGWDIGGVQDGQEPTRTFRFWSGDDTDASIVADAEGMLYLGQEVERSSSSERNAEVGQLVKLDPSKPDDPLVWSVPDDRGIWATPGLADGVVIAPTDGGRIIGADQETGEVLWEKQLPGPTWSSPVIVDDVWIQGDCNGTVHGFDLADPRVDPPELWTVDLEGCVESTPAVFDGRIYVGARGGKFYALGDA</sequence>
<feature type="signal peptide" evidence="2">
    <location>
        <begin position="1"/>
        <end position="37"/>
    </location>
</feature>
<keyword evidence="5" id="KW-1185">Reference proteome</keyword>
<accession>A0AAE9YA97</accession>
<dbReference type="KEGG" id="ima:PO878_00955"/>
<evidence type="ECO:0000259" key="3">
    <source>
        <dbReference type="Pfam" id="PF13360"/>
    </source>
</evidence>
<feature type="compositionally biased region" description="Low complexity" evidence="1">
    <location>
        <begin position="48"/>
        <end position="84"/>
    </location>
</feature>
<feature type="region of interest" description="Disordered" evidence="1">
    <location>
        <begin position="47"/>
        <end position="99"/>
    </location>
</feature>
<dbReference type="Pfam" id="PF13360">
    <property type="entry name" value="PQQ_2"/>
    <property type="match status" value="1"/>
</dbReference>
<dbReference type="RefSeq" id="WP_272736811.1">
    <property type="nucleotide sequence ID" value="NZ_CP116942.1"/>
</dbReference>
<evidence type="ECO:0000313" key="5">
    <source>
        <dbReference type="Proteomes" id="UP001216390"/>
    </source>
</evidence>
<dbReference type="Gene3D" id="2.130.10.10">
    <property type="entry name" value="YVTN repeat-like/Quinoprotein amine dehydrogenase"/>
    <property type="match status" value="1"/>
</dbReference>
<dbReference type="AlphaFoldDB" id="A0AAE9YA97"/>